<keyword evidence="2 6" id="KW-0813">Transport</keyword>
<dbReference type="AlphaFoldDB" id="A0A2S3UJ46"/>
<feature type="transmembrane region" description="Helical" evidence="6">
    <location>
        <begin position="358"/>
        <end position="377"/>
    </location>
</feature>
<dbReference type="Proteomes" id="UP000236959">
    <property type="component" value="Unassembled WGS sequence"/>
</dbReference>
<feature type="transmembrane region" description="Helical" evidence="6">
    <location>
        <begin position="36"/>
        <end position="56"/>
    </location>
</feature>
<keyword evidence="6" id="KW-0592">Phosphate transport</keyword>
<sequence length="502" mass="52521">MPSQKDLKSRALDKDLDRIGFIGDAAEAMGRKLSGYGLAVIFLALCAATAAAQIVSADVSDVLILIAASVTSGYMALNIGANDVANNVGPAVGARIVSVTGALIIAAICESAGALLAGSEVISTVSGDILSPRNVIDNTSFMLAMLTALAASALWINLATYIGAPVSTTHSIIGGILGAGIAVSGFSAINWTTMSAIAASWVISPVLGGAIAAALMAFINARVIYNENKLEAARFWLPVLLGVMGTTFTAYMLLRTPAFLAPLPGLLAAVLPIVTGLVVWSFYRRVVSAQTIDLENGTVSLRVLFTVPLLITAGLLSFAHGANDVANAIGPLAAIVFSQSTELTDLHFWFLGSLSPDIPLWVKMVGAFGISAGLLLFGRRLVTVVGKKITKLSPVRAFCIALATAITVLGASGLGLPVSSTHIAVGSVFGVGFYREWYFNRHVVKGDRSKPGKFIRNREERRHLRLVRRSNLVTIIAAWIVTVPSAALLAAGLFQFVTLAFS</sequence>
<dbReference type="Pfam" id="PF01384">
    <property type="entry name" value="PHO4"/>
    <property type="match status" value="1"/>
</dbReference>
<accession>A0A2S3UJ46</accession>
<dbReference type="EMBL" id="PPCN01000023">
    <property type="protein sequence ID" value="POF27714.1"/>
    <property type="molecule type" value="Genomic_DNA"/>
</dbReference>
<evidence type="ECO:0000313" key="8">
    <source>
        <dbReference type="Proteomes" id="UP000236959"/>
    </source>
</evidence>
<evidence type="ECO:0000256" key="2">
    <source>
        <dbReference type="ARBA" id="ARBA00022448"/>
    </source>
</evidence>
<evidence type="ECO:0000256" key="5">
    <source>
        <dbReference type="ARBA" id="ARBA00023136"/>
    </source>
</evidence>
<dbReference type="InterPro" id="IPR001204">
    <property type="entry name" value="Phos_transporter"/>
</dbReference>
<feature type="transmembrane region" description="Helical" evidence="6">
    <location>
        <begin position="397"/>
        <end position="416"/>
    </location>
</feature>
<dbReference type="PANTHER" id="PTHR11101:SF80">
    <property type="entry name" value="PHOSPHATE TRANSPORTER"/>
    <property type="match status" value="1"/>
</dbReference>
<feature type="transmembrane region" description="Helical" evidence="6">
    <location>
        <begin position="139"/>
        <end position="160"/>
    </location>
</feature>
<feature type="transmembrane region" description="Helical" evidence="6">
    <location>
        <begin position="260"/>
        <end position="283"/>
    </location>
</feature>
<comment type="similarity">
    <text evidence="6">Belongs to the inorganic phosphate transporter (PiT) (TC 2.A.20) family.</text>
</comment>
<evidence type="ECO:0000256" key="4">
    <source>
        <dbReference type="ARBA" id="ARBA00022989"/>
    </source>
</evidence>
<feature type="transmembrane region" description="Helical" evidence="6">
    <location>
        <begin position="303"/>
        <end position="322"/>
    </location>
</feature>
<feature type="transmembrane region" description="Helical" evidence="6">
    <location>
        <begin position="198"/>
        <end position="223"/>
    </location>
</feature>
<dbReference type="GO" id="GO:0016020">
    <property type="term" value="C:membrane"/>
    <property type="evidence" value="ECO:0007669"/>
    <property type="project" value="UniProtKB-SubCell"/>
</dbReference>
<keyword evidence="3 6" id="KW-0812">Transmembrane</keyword>
<feature type="transmembrane region" description="Helical" evidence="6">
    <location>
        <begin position="92"/>
        <end position="119"/>
    </location>
</feature>
<proteinExistence type="inferred from homology"/>
<reference evidence="7 8" key="1">
    <citation type="submission" date="2018-01" db="EMBL/GenBank/DDBJ databases">
        <title>Genomic Encyclopedia of Archaeal and Bacterial Type Strains, Phase II (KMG-II): from individual species to whole genera.</title>
        <authorList>
            <person name="Goeker M."/>
        </authorList>
    </citation>
    <scope>NUCLEOTIDE SEQUENCE [LARGE SCALE GENOMIC DNA]</scope>
    <source>
        <strain evidence="7 8">DSM 17023</strain>
    </source>
</reference>
<dbReference type="PANTHER" id="PTHR11101">
    <property type="entry name" value="PHOSPHATE TRANSPORTER"/>
    <property type="match status" value="1"/>
</dbReference>
<keyword evidence="8" id="KW-1185">Reference proteome</keyword>
<feature type="transmembrane region" description="Helical" evidence="6">
    <location>
        <begin position="172"/>
        <end position="192"/>
    </location>
</feature>
<protein>
    <recommendedName>
        <fullName evidence="6">Phosphate transporter</fullName>
    </recommendedName>
</protein>
<dbReference type="RefSeq" id="WP_235867282.1">
    <property type="nucleotide sequence ID" value="NZ_PPCN01000023.1"/>
</dbReference>
<evidence type="ECO:0000313" key="7">
    <source>
        <dbReference type="EMBL" id="POF27714.1"/>
    </source>
</evidence>
<comment type="caution">
    <text evidence="7">The sequence shown here is derived from an EMBL/GenBank/DDBJ whole genome shotgun (WGS) entry which is preliminary data.</text>
</comment>
<evidence type="ECO:0000256" key="1">
    <source>
        <dbReference type="ARBA" id="ARBA00004141"/>
    </source>
</evidence>
<evidence type="ECO:0000256" key="6">
    <source>
        <dbReference type="RuleBase" id="RU363058"/>
    </source>
</evidence>
<organism evidence="7 8">
    <name type="scientific">Roseibium marinum</name>
    <dbReference type="NCBI Taxonomy" id="281252"/>
    <lineage>
        <taxon>Bacteria</taxon>
        <taxon>Pseudomonadati</taxon>
        <taxon>Pseudomonadota</taxon>
        <taxon>Alphaproteobacteria</taxon>
        <taxon>Hyphomicrobiales</taxon>
        <taxon>Stappiaceae</taxon>
        <taxon>Roseibium</taxon>
    </lineage>
</organism>
<feature type="transmembrane region" description="Helical" evidence="6">
    <location>
        <begin position="62"/>
        <end position="80"/>
    </location>
</feature>
<comment type="subcellular location">
    <subcellularLocation>
        <location evidence="1 6">Membrane</location>
        <topology evidence="1 6">Multi-pass membrane protein</topology>
    </subcellularLocation>
</comment>
<dbReference type="GO" id="GO:0005315">
    <property type="term" value="F:phosphate transmembrane transporter activity"/>
    <property type="evidence" value="ECO:0007669"/>
    <property type="project" value="InterPro"/>
</dbReference>
<feature type="transmembrane region" description="Helical" evidence="6">
    <location>
        <begin position="235"/>
        <end position="254"/>
    </location>
</feature>
<gene>
    <name evidence="7" type="ORF">CLV41_12313</name>
</gene>
<feature type="transmembrane region" description="Helical" evidence="6">
    <location>
        <begin position="472"/>
        <end position="497"/>
    </location>
</feature>
<name>A0A2S3UJ46_9HYPH</name>
<keyword evidence="4 6" id="KW-1133">Transmembrane helix</keyword>
<keyword evidence="5 6" id="KW-0472">Membrane</keyword>
<evidence type="ECO:0000256" key="3">
    <source>
        <dbReference type="ARBA" id="ARBA00022692"/>
    </source>
</evidence>
<dbReference type="GO" id="GO:0035435">
    <property type="term" value="P:phosphate ion transmembrane transport"/>
    <property type="evidence" value="ECO:0007669"/>
    <property type="project" value="TreeGrafter"/>
</dbReference>
<feature type="transmembrane region" description="Helical" evidence="6">
    <location>
        <begin position="422"/>
        <end position="439"/>
    </location>
</feature>